<name>A0A8T0CHZ5_CORYI</name>
<evidence type="ECO:0000313" key="1">
    <source>
        <dbReference type="EMBL" id="KAF7847237.1"/>
    </source>
</evidence>
<dbReference type="EMBL" id="MU091072">
    <property type="protein sequence ID" value="KAF7847237.1"/>
    <property type="molecule type" value="Genomic_DNA"/>
</dbReference>
<protein>
    <submittedName>
        <fullName evidence="1">Uncharacterized protein</fullName>
    </submittedName>
</protein>
<sequence length="51" mass="5772">MWTFKHKYSEISADYSDSRGVFFLSMILDGPSLPHLVYHHLAVLCAKGSSK</sequence>
<dbReference type="Proteomes" id="UP000806378">
    <property type="component" value="Unassembled WGS sequence"/>
</dbReference>
<evidence type="ECO:0000313" key="2">
    <source>
        <dbReference type="Proteomes" id="UP000806378"/>
    </source>
</evidence>
<organism evidence="1 2">
    <name type="scientific">Corymbia citriodora subsp. variegata</name>
    <dbReference type="NCBI Taxonomy" id="360336"/>
    <lineage>
        <taxon>Eukaryota</taxon>
        <taxon>Viridiplantae</taxon>
        <taxon>Streptophyta</taxon>
        <taxon>Embryophyta</taxon>
        <taxon>Tracheophyta</taxon>
        <taxon>Spermatophyta</taxon>
        <taxon>Magnoliopsida</taxon>
        <taxon>eudicotyledons</taxon>
        <taxon>Gunneridae</taxon>
        <taxon>Pentapetalae</taxon>
        <taxon>rosids</taxon>
        <taxon>malvids</taxon>
        <taxon>Myrtales</taxon>
        <taxon>Myrtaceae</taxon>
        <taxon>Myrtoideae</taxon>
        <taxon>Eucalypteae</taxon>
        <taxon>Corymbia</taxon>
    </lineage>
</organism>
<comment type="caution">
    <text evidence="1">The sequence shown here is derived from an EMBL/GenBank/DDBJ whole genome shotgun (WGS) entry which is preliminary data.</text>
</comment>
<proteinExistence type="predicted"/>
<accession>A0A8T0CHZ5</accession>
<dbReference type="Gramene" id="rna-gnl|WGS:JABURB|Cocit.L3166.1">
    <property type="protein sequence ID" value="cds-KAF7847237.1"/>
    <property type="gene ID" value="gene-BT93_L3166"/>
</dbReference>
<keyword evidence="2" id="KW-1185">Reference proteome</keyword>
<reference evidence="1" key="1">
    <citation type="submission" date="2020-05" db="EMBL/GenBank/DDBJ databases">
        <title>WGS assembly of Corymbia citriodora subspecies variegata.</title>
        <authorList>
            <person name="Barry K."/>
            <person name="Hundley H."/>
            <person name="Shu S."/>
            <person name="Jenkins J."/>
            <person name="Grimwood J."/>
            <person name="Baten A."/>
        </authorList>
    </citation>
    <scope>NUCLEOTIDE SEQUENCE</scope>
    <source>
        <strain evidence="1">CV2-018</strain>
    </source>
</reference>
<dbReference type="AlphaFoldDB" id="A0A8T0CHZ5"/>
<gene>
    <name evidence="1" type="ORF">BT93_L3166</name>
</gene>